<keyword evidence="4" id="KW-1185">Reference proteome</keyword>
<dbReference type="PANTHER" id="PTHR46797:SF2">
    <property type="entry name" value="TRANSCRIPTIONAL REGULATOR"/>
    <property type="match status" value="1"/>
</dbReference>
<dbReference type="InterPro" id="IPR010982">
    <property type="entry name" value="Lambda_DNA-bd_dom_sf"/>
</dbReference>
<dbReference type="GO" id="GO:0003677">
    <property type="term" value="F:DNA binding"/>
    <property type="evidence" value="ECO:0007669"/>
    <property type="project" value="UniProtKB-KW"/>
</dbReference>
<dbReference type="GO" id="GO:0005829">
    <property type="term" value="C:cytosol"/>
    <property type="evidence" value="ECO:0007669"/>
    <property type="project" value="TreeGrafter"/>
</dbReference>
<dbReference type="InterPro" id="IPR001387">
    <property type="entry name" value="Cro/C1-type_HTH"/>
</dbReference>
<dbReference type="STRING" id="1120920.SAMN03080599_02197"/>
<proteinExistence type="predicted"/>
<feature type="domain" description="HTH cro/C1-type" evidence="2">
    <location>
        <begin position="9"/>
        <end position="63"/>
    </location>
</feature>
<dbReference type="Gene3D" id="1.10.260.40">
    <property type="entry name" value="lambda repressor-like DNA-binding domains"/>
    <property type="match status" value="1"/>
</dbReference>
<name>A0A1G5S427_9FIRM</name>
<dbReference type="InterPro" id="IPR013096">
    <property type="entry name" value="Cupin_2"/>
</dbReference>
<sequence length="185" mass="21086">MNIDIGAKIREMRKSKNLSIAELAEMTGLSTGIISQIERDMVTPSVVTFWKISKALEVSFGYFFDELEEEKEVVSPVVKRDHRKTIKTSNRNALYELLSQDLNRKIEFLYITIKPGDHSSDGLVTHEGEECGVVIKGRLLVKMENEEYILEEGDSIYFDSTTPHRYVNVGDEDCESVWAMTPPSF</sequence>
<dbReference type="SUPFAM" id="SSF47413">
    <property type="entry name" value="lambda repressor-like DNA-binding domains"/>
    <property type="match status" value="1"/>
</dbReference>
<reference evidence="3 4" key="1">
    <citation type="submission" date="2016-10" db="EMBL/GenBank/DDBJ databases">
        <authorList>
            <person name="de Groot N.N."/>
        </authorList>
    </citation>
    <scope>NUCLEOTIDE SEQUENCE [LARGE SCALE GENOMIC DNA]</scope>
    <source>
        <strain evidence="3 4">DSM 2784</strain>
    </source>
</reference>
<dbReference type="InterPro" id="IPR011051">
    <property type="entry name" value="RmlC_Cupin_sf"/>
</dbReference>
<dbReference type="Gene3D" id="2.60.120.10">
    <property type="entry name" value="Jelly Rolls"/>
    <property type="match status" value="1"/>
</dbReference>
<dbReference type="InterPro" id="IPR014710">
    <property type="entry name" value="RmlC-like_jellyroll"/>
</dbReference>
<dbReference type="Proteomes" id="UP000199208">
    <property type="component" value="Unassembled WGS sequence"/>
</dbReference>
<dbReference type="EMBL" id="FMWL01000011">
    <property type="protein sequence ID" value="SCZ80289.1"/>
    <property type="molecule type" value="Genomic_DNA"/>
</dbReference>
<dbReference type="Pfam" id="PF07883">
    <property type="entry name" value="Cupin_2"/>
    <property type="match status" value="1"/>
</dbReference>
<protein>
    <submittedName>
        <fullName evidence="3">Transcriptional regulator, XRE family with cupin sensor</fullName>
    </submittedName>
</protein>
<dbReference type="InterPro" id="IPR050807">
    <property type="entry name" value="TransReg_Diox_bact_type"/>
</dbReference>
<evidence type="ECO:0000313" key="4">
    <source>
        <dbReference type="Proteomes" id="UP000199208"/>
    </source>
</evidence>
<evidence type="ECO:0000313" key="3">
    <source>
        <dbReference type="EMBL" id="SCZ80289.1"/>
    </source>
</evidence>
<dbReference type="SUPFAM" id="SSF51182">
    <property type="entry name" value="RmlC-like cupins"/>
    <property type="match status" value="1"/>
</dbReference>
<dbReference type="CDD" id="cd02209">
    <property type="entry name" value="cupin_XRE_C"/>
    <property type="match status" value="1"/>
</dbReference>
<accession>A0A1G5S427</accession>
<evidence type="ECO:0000256" key="1">
    <source>
        <dbReference type="ARBA" id="ARBA00023125"/>
    </source>
</evidence>
<dbReference type="AlphaFoldDB" id="A0A1G5S427"/>
<dbReference type="OrthoDB" id="9814553at2"/>
<keyword evidence="1" id="KW-0238">DNA-binding</keyword>
<evidence type="ECO:0000259" key="2">
    <source>
        <dbReference type="PROSITE" id="PS50943"/>
    </source>
</evidence>
<organism evidence="3 4">
    <name type="scientific">Acidaminobacter hydrogenoformans DSM 2784</name>
    <dbReference type="NCBI Taxonomy" id="1120920"/>
    <lineage>
        <taxon>Bacteria</taxon>
        <taxon>Bacillati</taxon>
        <taxon>Bacillota</taxon>
        <taxon>Clostridia</taxon>
        <taxon>Peptostreptococcales</taxon>
        <taxon>Acidaminobacteraceae</taxon>
        <taxon>Acidaminobacter</taxon>
    </lineage>
</organism>
<dbReference type="Pfam" id="PF01381">
    <property type="entry name" value="HTH_3"/>
    <property type="match status" value="1"/>
</dbReference>
<gene>
    <name evidence="3" type="ORF">SAMN03080599_02197</name>
</gene>
<dbReference type="RefSeq" id="WP_092591435.1">
    <property type="nucleotide sequence ID" value="NZ_FMWL01000011.1"/>
</dbReference>
<dbReference type="CDD" id="cd00093">
    <property type="entry name" value="HTH_XRE"/>
    <property type="match status" value="1"/>
</dbReference>
<dbReference type="GO" id="GO:0003700">
    <property type="term" value="F:DNA-binding transcription factor activity"/>
    <property type="evidence" value="ECO:0007669"/>
    <property type="project" value="TreeGrafter"/>
</dbReference>
<dbReference type="PANTHER" id="PTHR46797">
    <property type="entry name" value="HTH-TYPE TRANSCRIPTIONAL REGULATOR"/>
    <property type="match status" value="1"/>
</dbReference>
<dbReference type="PROSITE" id="PS50943">
    <property type="entry name" value="HTH_CROC1"/>
    <property type="match status" value="1"/>
</dbReference>
<dbReference type="SMART" id="SM00530">
    <property type="entry name" value="HTH_XRE"/>
    <property type="match status" value="1"/>
</dbReference>